<reference evidence="1" key="1">
    <citation type="submission" date="2023-04" db="EMBL/GenBank/DDBJ databases">
        <title>The human skin virome in hidradenitis suppurativa patients.</title>
        <authorList>
            <person name="Jansen D."/>
        </authorList>
    </citation>
    <scope>NUCLEOTIDE SEQUENCE</scope>
    <source>
        <strain evidence="1">VC4_HSPhageC</strain>
    </source>
</reference>
<evidence type="ECO:0000313" key="1">
    <source>
        <dbReference type="EMBL" id="WLJ26379.1"/>
    </source>
</evidence>
<name>A0AA50AF63_9VIRU</name>
<dbReference type="EMBL" id="OQ890326">
    <property type="protein sequence ID" value="WLJ26379.1"/>
    <property type="molecule type" value="Genomic_DNA"/>
</dbReference>
<dbReference type="Gene3D" id="3.40.50.300">
    <property type="entry name" value="P-loop containing nucleotide triphosphate hydrolases"/>
    <property type="match status" value="1"/>
</dbReference>
<proteinExistence type="predicted"/>
<protein>
    <submittedName>
        <fullName evidence="1">AAA domain protein</fullName>
    </submittedName>
</protein>
<organism evidence="1">
    <name type="scientific">Firmicutes phage HS18</name>
    <dbReference type="NCBI Taxonomy" id="3056396"/>
    <lineage>
        <taxon>Viruses</taxon>
    </lineage>
</organism>
<dbReference type="InterPro" id="IPR006505">
    <property type="entry name" value="Phage_nucleotide-bp"/>
</dbReference>
<sequence length="230" mass="26120">MLNITKATDIKESKKTYLIYGAPGVGKTSTLKYLKGKTLIIDVDKTSHVLKGTPNIDIYSLDTSHAWKDWDKILLEVGSSDYDNVVIDNITELERSFLAQLGTEGNNNGIPTMMHYQQVQFKLIKTLRYLKNQEKNIVLTAWETSEEYVDADTGQKYTISLPDIQRKIRNNVMGLCDVVARLTVQNDEEKLTRGFYLSPTRSIYAKNQIDNRKGCLQDELFTPTVSTKAN</sequence>
<dbReference type="NCBIfam" id="TIGR01618">
    <property type="entry name" value="phage_P_loop"/>
    <property type="match status" value="1"/>
</dbReference>
<dbReference type="SUPFAM" id="SSF52540">
    <property type="entry name" value="P-loop containing nucleoside triphosphate hydrolases"/>
    <property type="match status" value="1"/>
</dbReference>
<accession>A0AA50AF63</accession>
<dbReference type="InterPro" id="IPR027417">
    <property type="entry name" value="P-loop_NTPase"/>
</dbReference>
<dbReference type="Pfam" id="PF13479">
    <property type="entry name" value="AAA_24"/>
    <property type="match status" value="1"/>
</dbReference>